<comment type="similarity">
    <text evidence="1">Belongs to the YciI family.</text>
</comment>
<feature type="domain" description="YCII-related" evidence="2">
    <location>
        <begin position="1"/>
        <end position="103"/>
    </location>
</feature>
<evidence type="ECO:0000313" key="3">
    <source>
        <dbReference type="EMBL" id="RIX50117.1"/>
    </source>
</evidence>
<dbReference type="PANTHER" id="PTHR35174:SF4">
    <property type="entry name" value="BLL7163 PROTEIN"/>
    <property type="match status" value="1"/>
</dbReference>
<evidence type="ECO:0000259" key="2">
    <source>
        <dbReference type="Pfam" id="PF03795"/>
    </source>
</evidence>
<reference evidence="3 4" key="1">
    <citation type="submission" date="2018-09" db="EMBL/GenBank/DDBJ databases">
        <title>Paenibacillus aracenensis nov. sp. isolated from a cave in southern Spain.</title>
        <authorList>
            <person name="Jurado V."/>
            <person name="Gutierrez-Patricio S."/>
            <person name="Gonzalez-Pimentel J.L."/>
            <person name="Miller A.Z."/>
            <person name="Laiz L."/>
            <person name="Saiz-Jimenez C."/>
        </authorList>
    </citation>
    <scope>NUCLEOTIDE SEQUENCE [LARGE SCALE GENOMIC DNA]</scope>
    <source>
        <strain evidence="3 4">DSM 22867</strain>
    </source>
</reference>
<dbReference type="Gene3D" id="3.30.70.1060">
    <property type="entry name" value="Dimeric alpha+beta barrel"/>
    <property type="match status" value="1"/>
</dbReference>
<organism evidence="3 4">
    <name type="scientific">Paenibacillus nanensis</name>
    <dbReference type="NCBI Taxonomy" id="393251"/>
    <lineage>
        <taxon>Bacteria</taxon>
        <taxon>Bacillati</taxon>
        <taxon>Bacillota</taxon>
        <taxon>Bacilli</taxon>
        <taxon>Bacillales</taxon>
        <taxon>Paenibacillaceae</taxon>
        <taxon>Paenibacillus</taxon>
    </lineage>
</organism>
<comment type="caution">
    <text evidence="3">The sequence shown here is derived from an EMBL/GenBank/DDBJ whole genome shotgun (WGS) entry which is preliminary data.</text>
</comment>
<accession>A0A3A1UNH6</accession>
<dbReference type="PANTHER" id="PTHR35174">
    <property type="entry name" value="BLL7171 PROTEIN-RELATED"/>
    <property type="match status" value="1"/>
</dbReference>
<dbReference type="AlphaFoldDB" id="A0A3A1UNH6"/>
<dbReference type="InterPro" id="IPR011008">
    <property type="entry name" value="Dimeric_a/b-barrel"/>
</dbReference>
<dbReference type="OrthoDB" id="9795306at2"/>
<dbReference type="SUPFAM" id="SSF54909">
    <property type="entry name" value="Dimeric alpha+beta barrel"/>
    <property type="match status" value="1"/>
</dbReference>
<name>A0A3A1UNH6_9BACL</name>
<protein>
    <submittedName>
        <fullName evidence="3">YciI family protein</fullName>
    </submittedName>
</protein>
<dbReference type="EMBL" id="QXQA01000016">
    <property type="protein sequence ID" value="RIX50117.1"/>
    <property type="molecule type" value="Genomic_DNA"/>
</dbReference>
<dbReference type="Pfam" id="PF03795">
    <property type="entry name" value="YCII"/>
    <property type="match status" value="1"/>
</dbReference>
<dbReference type="Proteomes" id="UP000266482">
    <property type="component" value="Unassembled WGS sequence"/>
</dbReference>
<evidence type="ECO:0000313" key="4">
    <source>
        <dbReference type="Proteomes" id="UP000266482"/>
    </source>
</evidence>
<dbReference type="InterPro" id="IPR005545">
    <property type="entry name" value="YCII"/>
</dbReference>
<gene>
    <name evidence="3" type="ORF">D3P08_21445</name>
</gene>
<sequence>MRYMLIMRATRHSEAGIPPRAESIEAMNAYHAELEKAGVLLAAERLLPSSNGIRIAYPNAGGSPAFASGPIDQVNELAAGYTVIDVTSEEEALAWAKRAPDPNGYGEGVIDLHRMLDE</sequence>
<keyword evidence="4" id="KW-1185">Reference proteome</keyword>
<proteinExistence type="inferred from homology"/>
<evidence type="ECO:0000256" key="1">
    <source>
        <dbReference type="ARBA" id="ARBA00007689"/>
    </source>
</evidence>